<organism evidence="4 5">
    <name type="scientific">Marinobacter suaedae</name>
    <dbReference type="NCBI Taxonomy" id="3057675"/>
    <lineage>
        <taxon>Bacteria</taxon>
        <taxon>Pseudomonadati</taxon>
        <taxon>Pseudomonadota</taxon>
        <taxon>Gammaproteobacteria</taxon>
        <taxon>Pseudomonadales</taxon>
        <taxon>Marinobacteraceae</taxon>
        <taxon>Marinobacter</taxon>
    </lineage>
</organism>
<dbReference type="Pfam" id="PF01471">
    <property type="entry name" value="PG_binding_1"/>
    <property type="match status" value="1"/>
</dbReference>
<feature type="signal peptide" evidence="2">
    <location>
        <begin position="1"/>
        <end position="29"/>
    </location>
</feature>
<feature type="compositionally biased region" description="Acidic residues" evidence="1">
    <location>
        <begin position="128"/>
        <end position="138"/>
    </location>
</feature>
<gene>
    <name evidence="4" type="ORF">QVZ43_15200</name>
</gene>
<dbReference type="Gene3D" id="1.10.101.10">
    <property type="entry name" value="PGBD-like superfamily/PGBD"/>
    <property type="match status" value="1"/>
</dbReference>
<sequence length="138" mass="13914">MKKTINPMSRMAVAVGAAAMLGLAPAAFAADETVALKNALYGAGYSIANVSPTMDDATKAALKKFQMDSGIAVTGAIDDATKKALGIVSVQVAAAASTSSAPAKTEQASASAETTKTADTKAAKDAAKEDEDDGWSLW</sequence>
<evidence type="ECO:0000256" key="1">
    <source>
        <dbReference type="SAM" id="MobiDB-lite"/>
    </source>
</evidence>
<dbReference type="SUPFAM" id="SSF47090">
    <property type="entry name" value="PGBD-like"/>
    <property type="match status" value="1"/>
</dbReference>
<feature type="compositionally biased region" description="Basic and acidic residues" evidence="1">
    <location>
        <begin position="116"/>
        <end position="127"/>
    </location>
</feature>
<dbReference type="InterPro" id="IPR036365">
    <property type="entry name" value="PGBD-like_sf"/>
</dbReference>
<dbReference type="Proteomes" id="UP001168640">
    <property type="component" value="Unassembled WGS sequence"/>
</dbReference>
<evidence type="ECO:0000259" key="3">
    <source>
        <dbReference type="Pfam" id="PF01471"/>
    </source>
</evidence>
<feature type="domain" description="Peptidoglycan binding-like" evidence="3">
    <location>
        <begin position="31"/>
        <end position="85"/>
    </location>
</feature>
<dbReference type="RefSeq" id="WP_302910602.1">
    <property type="nucleotide sequence ID" value="NZ_JAUMIS010000002.1"/>
</dbReference>
<feature type="compositionally biased region" description="Low complexity" evidence="1">
    <location>
        <begin position="96"/>
        <end position="115"/>
    </location>
</feature>
<dbReference type="InterPro" id="IPR002477">
    <property type="entry name" value="Peptidoglycan-bd-like"/>
</dbReference>
<proteinExistence type="predicted"/>
<feature type="chain" id="PRO_5045762391" evidence="2">
    <location>
        <begin position="30"/>
        <end position="138"/>
    </location>
</feature>
<protein>
    <submittedName>
        <fullName evidence="4">Peptidoglycan-binding domain-containing protein</fullName>
    </submittedName>
</protein>
<evidence type="ECO:0000256" key="2">
    <source>
        <dbReference type="SAM" id="SignalP"/>
    </source>
</evidence>
<dbReference type="EMBL" id="JAUMIS010000002">
    <property type="protein sequence ID" value="MDO3723069.1"/>
    <property type="molecule type" value="Genomic_DNA"/>
</dbReference>
<accession>A0ABT8W497</accession>
<reference evidence="4" key="1">
    <citation type="submission" date="2023-07" db="EMBL/GenBank/DDBJ databases">
        <title>Marinobacter sp. chi1 genome sequencing and assembly.</title>
        <authorList>
            <person name="Park S."/>
        </authorList>
    </citation>
    <scope>NUCLEOTIDE SEQUENCE</scope>
    <source>
        <strain evidence="4">Chi1</strain>
    </source>
</reference>
<comment type="caution">
    <text evidence="4">The sequence shown here is derived from an EMBL/GenBank/DDBJ whole genome shotgun (WGS) entry which is preliminary data.</text>
</comment>
<keyword evidence="5" id="KW-1185">Reference proteome</keyword>
<name>A0ABT8W497_9GAMM</name>
<feature type="region of interest" description="Disordered" evidence="1">
    <location>
        <begin position="96"/>
        <end position="138"/>
    </location>
</feature>
<evidence type="ECO:0000313" key="4">
    <source>
        <dbReference type="EMBL" id="MDO3723069.1"/>
    </source>
</evidence>
<dbReference type="InterPro" id="IPR036366">
    <property type="entry name" value="PGBDSf"/>
</dbReference>
<evidence type="ECO:0000313" key="5">
    <source>
        <dbReference type="Proteomes" id="UP001168640"/>
    </source>
</evidence>
<keyword evidence="2" id="KW-0732">Signal</keyword>